<name>A0A699X2B3_TANCI</name>
<evidence type="ECO:0000313" key="1">
    <source>
        <dbReference type="EMBL" id="GFD53193.1"/>
    </source>
</evidence>
<gene>
    <name evidence="1" type="ORF">Tci_925162</name>
</gene>
<feature type="non-terminal residue" evidence="1">
    <location>
        <position position="1"/>
    </location>
</feature>
<organism evidence="1">
    <name type="scientific">Tanacetum cinerariifolium</name>
    <name type="common">Dalmatian daisy</name>
    <name type="synonym">Chrysanthemum cinerariifolium</name>
    <dbReference type="NCBI Taxonomy" id="118510"/>
    <lineage>
        <taxon>Eukaryota</taxon>
        <taxon>Viridiplantae</taxon>
        <taxon>Streptophyta</taxon>
        <taxon>Embryophyta</taxon>
        <taxon>Tracheophyta</taxon>
        <taxon>Spermatophyta</taxon>
        <taxon>Magnoliopsida</taxon>
        <taxon>eudicotyledons</taxon>
        <taxon>Gunneridae</taxon>
        <taxon>Pentapetalae</taxon>
        <taxon>asterids</taxon>
        <taxon>campanulids</taxon>
        <taxon>Asterales</taxon>
        <taxon>Asteraceae</taxon>
        <taxon>Asteroideae</taxon>
        <taxon>Anthemideae</taxon>
        <taxon>Anthemidinae</taxon>
        <taxon>Tanacetum</taxon>
    </lineage>
</organism>
<dbReference type="AlphaFoldDB" id="A0A699X2B3"/>
<comment type="caution">
    <text evidence="1">The sequence shown here is derived from an EMBL/GenBank/DDBJ whole genome shotgun (WGS) entry which is preliminary data.</text>
</comment>
<accession>A0A699X2B3</accession>
<dbReference type="EMBL" id="BKCJ011791255">
    <property type="protein sequence ID" value="GFD53193.1"/>
    <property type="molecule type" value="Genomic_DNA"/>
</dbReference>
<reference evidence="1" key="1">
    <citation type="journal article" date="2019" name="Sci. Rep.">
        <title>Draft genome of Tanacetum cinerariifolium, the natural source of mosquito coil.</title>
        <authorList>
            <person name="Yamashiro T."/>
            <person name="Shiraishi A."/>
            <person name="Satake H."/>
            <person name="Nakayama K."/>
        </authorList>
    </citation>
    <scope>NUCLEOTIDE SEQUENCE</scope>
</reference>
<proteinExistence type="predicted"/>
<protein>
    <submittedName>
        <fullName evidence="1">Uncharacterized protein</fullName>
    </submittedName>
</protein>
<sequence>VDFAAADADFAVALGPLGVGRLVQQLARRHCLRGVLHPHVAVEEPQLAVAQVVVLDVGGGEGFHG</sequence>